<organism evidence="2 3">
    <name type="scientific">Candidatus Saganbacteria bacterium CG08_land_8_20_14_0_20_45_16</name>
    <dbReference type="NCBI Taxonomy" id="2014293"/>
    <lineage>
        <taxon>Bacteria</taxon>
        <taxon>Bacillati</taxon>
        <taxon>Saganbacteria</taxon>
    </lineage>
</organism>
<dbReference type="CDD" id="cd21631">
    <property type="entry name" value="RHH_CopG_NikR-like"/>
    <property type="match status" value="1"/>
</dbReference>
<sequence>MHYQTTNIRVESNTLKELKFKAVEEGRRVAELIREAIREYLQKSRDKVSAKSKKKDPLFSIIGLCQTGLRDGAEHHDRFLYGKAKK</sequence>
<dbReference type="SUPFAM" id="SSF47598">
    <property type="entry name" value="Ribbon-helix-helix"/>
    <property type="match status" value="1"/>
</dbReference>
<dbReference type="GO" id="GO:0006355">
    <property type="term" value="P:regulation of DNA-templated transcription"/>
    <property type="evidence" value="ECO:0007669"/>
    <property type="project" value="InterPro"/>
</dbReference>
<protein>
    <recommendedName>
        <fullName evidence="1">Ribbon-helix-helix protein CopG domain-containing protein</fullName>
    </recommendedName>
</protein>
<reference evidence="2 3" key="1">
    <citation type="submission" date="2017-09" db="EMBL/GenBank/DDBJ databases">
        <title>Depth-based differentiation of microbial function through sediment-hosted aquifers and enrichment of novel symbionts in the deep terrestrial subsurface.</title>
        <authorList>
            <person name="Probst A.J."/>
            <person name="Ladd B."/>
            <person name="Jarett J.K."/>
            <person name="Geller-Mcgrath D.E."/>
            <person name="Sieber C.M."/>
            <person name="Emerson J.B."/>
            <person name="Anantharaman K."/>
            <person name="Thomas B.C."/>
            <person name="Malmstrom R."/>
            <person name="Stieglmeier M."/>
            <person name="Klingl A."/>
            <person name="Woyke T."/>
            <person name="Ryan C.M."/>
            <person name="Banfield J.F."/>
        </authorList>
    </citation>
    <scope>NUCLEOTIDE SEQUENCE [LARGE SCALE GENOMIC DNA]</scope>
    <source>
        <strain evidence="2">CG08_land_8_20_14_0_20_45_16</strain>
    </source>
</reference>
<dbReference type="Gene3D" id="1.10.1220.10">
    <property type="entry name" value="Met repressor-like"/>
    <property type="match status" value="1"/>
</dbReference>
<dbReference type="EMBL" id="PEYM01000124">
    <property type="protein sequence ID" value="PIS28638.1"/>
    <property type="molecule type" value="Genomic_DNA"/>
</dbReference>
<proteinExistence type="predicted"/>
<evidence type="ECO:0000313" key="2">
    <source>
        <dbReference type="EMBL" id="PIS28638.1"/>
    </source>
</evidence>
<gene>
    <name evidence="2" type="ORF">COT42_07440</name>
</gene>
<feature type="domain" description="Ribbon-helix-helix protein CopG" evidence="1">
    <location>
        <begin position="6"/>
        <end position="42"/>
    </location>
</feature>
<dbReference type="InterPro" id="IPR002145">
    <property type="entry name" value="CopG"/>
</dbReference>
<dbReference type="InterPro" id="IPR013321">
    <property type="entry name" value="Arc_rbn_hlx_hlx"/>
</dbReference>
<dbReference type="InterPro" id="IPR010985">
    <property type="entry name" value="Ribbon_hlx_hlx"/>
</dbReference>
<evidence type="ECO:0000259" key="1">
    <source>
        <dbReference type="Pfam" id="PF01402"/>
    </source>
</evidence>
<accession>A0A2H0XWW0</accession>
<dbReference type="AlphaFoldDB" id="A0A2H0XWW0"/>
<comment type="caution">
    <text evidence="2">The sequence shown here is derived from an EMBL/GenBank/DDBJ whole genome shotgun (WGS) entry which is preliminary data.</text>
</comment>
<name>A0A2H0XWW0_UNCSA</name>
<evidence type="ECO:0000313" key="3">
    <source>
        <dbReference type="Proteomes" id="UP000231343"/>
    </source>
</evidence>
<dbReference type="Proteomes" id="UP000231343">
    <property type="component" value="Unassembled WGS sequence"/>
</dbReference>
<dbReference type="Pfam" id="PF01402">
    <property type="entry name" value="RHH_1"/>
    <property type="match status" value="1"/>
</dbReference>